<protein>
    <submittedName>
        <fullName evidence="3">Transposase</fullName>
    </submittedName>
</protein>
<dbReference type="GO" id="GO:0006313">
    <property type="term" value="P:DNA transposition"/>
    <property type="evidence" value="ECO:0007669"/>
    <property type="project" value="InterPro"/>
</dbReference>
<reference evidence="4" key="1">
    <citation type="submission" date="2016-10" db="EMBL/GenBank/DDBJ databases">
        <authorList>
            <person name="Varghese N."/>
            <person name="Submissions S."/>
        </authorList>
    </citation>
    <scope>NUCLEOTIDE SEQUENCE [LARGE SCALE GENOMIC DNA]</scope>
    <source>
        <strain evidence="4">DSM 1551</strain>
    </source>
</reference>
<evidence type="ECO:0000313" key="4">
    <source>
        <dbReference type="Proteomes" id="UP000198558"/>
    </source>
</evidence>
<dbReference type="GO" id="GO:0004803">
    <property type="term" value="F:transposase activity"/>
    <property type="evidence" value="ECO:0007669"/>
    <property type="project" value="InterPro"/>
</dbReference>
<proteinExistence type="predicted"/>
<accession>A0A1I0EP62</accession>
<dbReference type="AlphaFoldDB" id="A0A1I0EP62"/>
<evidence type="ECO:0000259" key="1">
    <source>
        <dbReference type="Pfam" id="PF01548"/>
    </source>
</evidence>
<dbReference type="GO" id="GO:0003677">
    <property type="term" value="F:DNA binding"/>
    <property type="evidence" value="ECO:0007669"/>
    <property type="project" value="InterPro"/>
</dbReference>
<name>A0A1I0EP62_9FIRM</name>
<dbReference type="NCBIfam" id="NF033542">
    <property type="entry name" value="transpos_IS110"/>
    <property type="match status" value="1"/>
</dbReference>
<keyword evidence="4" id="KW-1185">Reference proteome</keyword>
<dbReference type="InterPro" id="IPR002525">
    <property type="entry name" value="Transp_IS110-like_N"/>
</dbReference>
<dbReference type="RefSeq" id="WP_092353736.1">
    <property type="nucleotide sequence ID" value="NZ_FOIN01000013.1"/>
</dbReference>
<dbReference type="EMBL" id="FOIN01000013">
    <property type="protein sequence ID" value="SET47117.1"/>
    <property type="molecule type" value="Genomic_DNA"/>
</dbReference>
<dbReference type="OrthoDB" id="9815354at2"/>
<gene>
    <name evidence="3" type="ORF">SAMN04489758_1139</name>
</gene>
<dbReference type="PANTHER" id="PTHR33055:SF13">
    <property type="entry name" value="TRANSPOSASE"/>
    <property type="match status" value="1"/>
</dbReference>
<dbReference type="Pfam" id="PF01548">
    <property type="entry name" value="DEDD_Tnp_IS110"/>
    <property type="match status" value="1"/>
</dbReference>
<dbReference type="GeneID" id="78288338"/>
<dbReference type="Pfam" id="PF02371">
    <property type="entry name" value="Transposase_20"/>
    <property type="match status" value="1"/>
</dbReference>
<sequence length="430" mass="48959">MEVIYSRACGVDVHKRFIVAVICFSDSAKPKYIHKRFSTFNNQLIKFRNWLIENDCQNVCMESTGKYYIPVYNALEGFISNVVVANPKWVKAIKGEKDDNKDAKWIADLFKLGLVRSSFIPEKDIRILRELTRYLFKLINTRSSEKNRFQNALTVGNCKVDMVFTDTFGKSASSIVNLILSDDDYTDEDILSKVHGRCKASPEDILSAVDGTNLNPHQKARINIVKKHMEYIDSLLDEIQLHINEMVAGYENYIQLLCTIPGINRKSAIIIISEIGIDMSQWSSHRKLTSWAGLAPGCNESAGKKKSVKISRAGVYLKPCLVQVAHAAVKDKKCEYYADKFNRISKRRGKKRAIIAVARKILIAVYHILKTGEIFNPSDMADIETTQKQRIEYIKNNLKNAYNQLSRTGLSEEEIINILLRKSSDSPYLE</sequence>
<dbReference type="PANTHER" id="PTHR33055">
    <property type="entry name" value="TRANSPOSASE FOR INSERTION SEQUENCE ELEMENT IS1111A"/>
    <property type="match status" value="1"/>
</dbReference>
<dbReference type="InterPro" id="IPR047650">
    <property type="entry name" value="Transpos_IS110"/>
</dbReference>
<evidence type="ECO:0000259" key="2">
    <source>
        <dbReference type="Pfam" id="PF02371"/>
    </source>
</evidence>
<feature type="domain" description="Transposase IS116/IS110/IS902 C-terminal" evidence="2">
    <location>
        <begin position="255"/>
        <end position="330"/>
    </location>
</feature>
<organism evidence="3 4">
    <name type="scientific">Thomasclavelia cocleata</name>
    <dbReference type="NCBI Taxonomy" id="69824"/>
    <lineage>
        <taxon>Bacteria</taxon>
        <taxon>Bacillati</taxon>
        <taxon>Bacillota</taxon>
        <taxon>Erysipelotrichia</taxon>
        <taxon>Erysipelotrichales</taxon>
        <taxon>Coprobacillaceae</taxon>
        <taxon>Thomasclavelia</taxon>
    </lineage>
</organism>
<evidence type="ECO:0000313" key="3">
    <source>
        <dbReference type="EMBL" id="SET47117.1"/>
    </source>
</evidence>
<feature type="domain" description="Transposase IS110-like N-terminal" evidence="1">
    <location>
        <begin position="9"/>
        <end position="154"/>
    </location>
</feature>
<dbReference type="Proteomes" id="UP000198558">
    <property type="component" value="Unassembled WGS sequence"/>
</dbReference>
<dbReference type="InterPro" id="IPR003346">
    <property type="entry name" value="Transposase_20"/>
</dbReference>